<keyword evidence="2" id="KW-0732">Signal</keyword>
<name>A0AA38GHK6_TAXCH</name>
<sequence>MEVLWTAVALAVICYNAGEAHAYQNYTVGGASGWFFDAQKNASVTDYTKWASSQTFGLGDYLIFNTNGNHSVIQTYNMTTYKNCNFDDAEDSDTFVWTAVDPLKPNTRVRVSVPLTIKGANYFFSSAMDGIECVNGLKFEVKVGAGQGLPSSLMHPPPPPYLEPSPAPADDSAANIPRDATAPPGIDNNNSGSEITNSAVLSAFLLQFFFSLALLLPNLY</sequence>
<dbReference type="Pfam" id="PF02298">
    <property type="entry name" value="Cu_bind_like"/>
    <property type="match status" value="1"/>
</dbReference>
<dbReference type="Gene3D" id="2.60.40.420">
    <property type="entry name" value="Cupredoxins - blue copper proteins"/>
    <property type="match status" value="1"/>
</dbReference>
<dbReference type="InterPro" id="IPR008972">
    <property type="entry name" value="Cupredoxin"/>
</dbReference>
<feature type="chain" id="PRO_5041361519" description="Phytocyanin domain-containing protein" evidence="2">
    <location>
        <begin position="23"/>
        <end position="220"/>
    </location>
</feature>
<dbReference type="Proteomes" id="UP000824469">
    <property type="component" value="Unassembled WGS sequence"/>
</dbReference>
<dbReference type="InterPro" id="IPR039391">
    <property type="entry name" value="Phytocyanin-like"/>
</dbReference>
<proteinExistence type="predicted"/>
<protein>
    <recommendedName>
        <fullName evidence="3">Phytocyanin domain-containing protein</fullName>
    </recommendedName>
</protein>
<dbReference type="PROSITE" id="PS51485">
    <property type="entry name" value="PHYTOCYANIN"/>
    <property type="match status" value="1"/>
</dbReference>
<dbReference type="GO" id="GO:0009055">
    <property type="term" value="F:electron transfer activity"/>
    <property type="evidence" value="ECO:0007669"/>
    <property type="project" value="InterPro"/>
</dbReference>
<evidence type="ECO:0000313" key="4">
    <source>
        <dbReference type="EMBL" id="KAH9321703.1"/>
    </source>
</evidence>
<gene>
    <name evidence="4" type="ORF">KI387_016342</name>
</gene>
<dbReference type="PANTHER" id="PTHR33021">
    <property type="entry name" value="BLUE COPPER PROTEIN"/>
    <property type="match status" value="1"/>
</dbReference>
<dbReference type="AlphaFoldDB" id="A0AA38GHK6"/>
<dbReference type="EMBL" id="JAHRHJ020000003">
    <property type="protein sequence ID" value="KAH9321703.1"/>
    <property type="molecule type" value="Genomic_DNA"/>
</dbReference>
<dbReference type="SUPFAM" id="SSF49503">
    <property type="entry name" value="Cupredoxins"/>
    <property type="match status" value="1"/>
</dbReference>
<dbReference type="FunFam" id="2.60.40.420:FF:000048">
    <property type="entry name" value="Early nodulin-like protein 18"/>
    <property type="match status" value="1"/>
</dbReference>
<dbReference type="GO" id="GO:0005886">
    <property type="term" value="C:plasma membrane"/>
    <property type="evidence" value="ECO:0007669"/>
    <property type="project" value="TreeGrafter"/>
</dbReference>
<reference evidence="4 5" key="1">
    <citation type="journal article" date="2021" name="Nat. Plants">
        <title>The Taxus genome provides insights into paclitaxel biosynthesis.</title>
        <authorList>
            <person name="Xiong X."/>
            <person name="Gou J."/>
            <person name="Liao Q."/>
            <person name="Li Y."/>
            <person name="Zhou Q."/>
            <person name="Bi G."/>
            <person name="Li C."/>
            <person name="Du R."/>
            <person name="Wang X."/>
            <person name="Sun T."/>
            <person name="Guo L."/>
            <person name="Liang H."/>
            <person name="Lu P."/>
            <person name="Wu Y."/>
            <person name="Zhang Z."/>
            <person name="Ro D.K."/>
            <person name="Shang Y."/>
            <person name="Huang S."/>
            <person name="Yan J."/>
        </authorList>
    </citation>
    <scope>NUCLEOTIDE SEQUENCE [LARGE SCALE GENOMIC DNA]</scope>
    <source>
        <strain evidence="4">Ta-2019</strain>
    </source>
</reference>
<feature type="domain" description="Phytocyanin" evidence="3">
    <location>
        <begin position="24"/>
        <end position="145"/>
    </location>
</feature>
<evidence type="ECO:0000313" key="5">
    <source>
        <dbReference type="Proteomes" id="UP000824469"/>
    </source>
</evidence>
<accession>A0AA38GHK6</accession>
<evidence type="ECO:0000256" key="1">
    <source>
        <dbReference type="SAM" id="MobiDB-lite"/>
    </source>
</evidence>
<keyword evidence="5" id="KW-1185">Reference proteome</keyword>
<feature type="compositionally biased region" description="Pro residues" evidence="1">
    <location>
        <begin position="155"/>
        <end position="167"/>
    </location>
</feature>
<dbReference type="OMA" id="YLIFRTT"/>
<comment type="caution">
    <text evidence="4">The sequence shown here is derived from an EMBL/GenBank/DDBJ whole genome shotgun (WGS) entry which is preliminary data.</text>
</comment>
<evidence type="ECO:0000256" key="2">
    <source>
        <dbReference type="SAM" id="SignalP"/>
    </source>
</evidence>
<evidence type="ECO:0000259" key="3">
    <source>
        <dbReference type="PROSITE" id="PS51485"/>
    </source>
</evidence>
<feature type="region of interest" description="Disordered" evidence="1">
    <location>
        <begin position="150"/>
        <end position="190"/>
    </location>
</feature>
<organism evidence="4 5">
    <name type="scientific">Taxus chinensis</name>
    <name type="common">Chinese yew</name>
    <name type="synonym">Taxus wallichiana var. chinensis</name>
    <dbReference type="NCBI Taxonomy" id="29808"/>
    <lineage>
        <taxon>Eukaryota</taxon>
        <taxon>Viridiplantae</taxon>
        <taxon>Streptophyta</taxon>
        <taxon>Embryophyta</taxon>
        <taxon>Tracheophyta</taxon>
        <taxon>Spermatophyta</taxon>
        <taxon>Pinopsida</taxon>
        <taxon>Pinidae</taxon>
        <taxon>Conifers II</taxon>
        <taxon>Cupressales</taxon>
        <taxon>Taxaceae</taxon>
        <taxon>Taxus</taxon>
    </lineage>
</organism>
<dbReference type="InterPro" id="IPR003245">
    <property type="entry name" value="Phytocyanin_dom"/>
</dbReference>
<dbReference type="PANTHER" id="PTHR33021:SF6">
    <property type="entry name" value="EARLY NODULIN-LIKE PROTEIN 18"/>
    <property type="match status" value="1"/>
</dbReference>
<feature type="signal peptide" evidence="2">
    <location>
        <begin position="1"/>
        <end position="22"/>
    </location>
</feature>